<reference evidence="3" key="1">
    <citation type="submission" date="2023-08" db="EMBL/GenBank/DDBJ databases">
        <title>Black Yeasts Isolated from many extreme environments.</title>
        <authorList>
            <person name="Coleine C."/>
            <person name="Stajich J.E."/>
            <person name="Selbmann L."/>
        </authorList>
    </citation>
    <scope>NUCLEOTIDE SEQUENCE</scope>
    <source>
        <strain evidence="3">CCFEE 5810</strain>
    </source>
</reference>
<keyword evidence="2" id="KW-0732">Signal</keyword>
<protein>
    <submittedName>
        <fullName evidence="3">Uncharacterized protein</fullName>
    </submittedName>
</protein>
<evidence type="ECO:0000313" key="4">
    <source>
        <dbReference type="Proteomes" id="UP001310594"/>
    </source>
</evidence>
<dbReference type="Proteomes" id="UP001310594">
    <property type="component" value="Unassembled WGS sequence"/>
</dbReference>
<feature type="compositionally biased region" description="Basic and acidic residues" evidence="1">
    <location>
        <begin position="65"/>
        <end position="77"/>
    </location>
</feature>
<evidence type="ECO:0000256" key="1">
    <source>
        <dbReference type="SAM" id="MobiDB-lite"/>
    </source>
</evidence>
<dbReference type="EMBL" id="JAVRQU010000004">
    <property type="protein sequence ID" value="KAK5703927.1"/>
    <property type="molecule type" value="Genomic_DNA"/>
</dbReference>
<evidence type="ECO:0000313" key="3">
    <source>
        <dbReference type="EMBL" id="KAK5703927.1"/>
    </source>
</evidence>
<feature type="region of interest" description="Disordered" evidence="1">
    <location>
        <begin position="62"/>
        <end position="93"/>
    </location>
</feature>
<gene>
    <name evidence="3" type="ORF">LTR97_002940</name>
</gene>
<sequence>MKLSIAIFAALAISVHAIPVVLRNPFVARGPIMARSAMLSRVSFDSDGRSWVKREVNDEGGVDTIIEREPRPSRDVESGDLLAREPSPGARWS</sequence>
<evidence type="ECO:0000256" key="2">
    <source>
        <dbReference type="SAM" id="SignalP"/>
    </source>
</evidence>
<feature type="chain" id="PRO_5042895667" evidence="2">
    <location>
        <begin position="18"/>
        <end position="93"/>
    </location>
</feature>
<proteinExistence type="predicted"/>
<feature type="signal peptide" evidence="2">
    <location>
        <begin position="1"/>
        <end position="17"/>
    </location>
</feature>
<dbReference type="AlphaFoldDB" id="A0AAN7WDS7"/>
<comment type="caution">
    <text evidence="3">The sequence shown here is derived from an EMBL/GenBank/DDBJ whole genome shotgun (WGS) entry which is preliminary data.</text>
</comment>
<accession>A0AAN7WDS7</accession>
<name>A0AAN7WDS7_9PEZI</name>
<organism evidence="3 4">
    <name type="scientific">Elasticomyces elasticus</name>
    <dbReference type="NCBI Taxonomy" id="574655"/>
    <lineage>
        <taxon>Eukaryota</taxon>
        <taxon>Fungi</taxon>
        <taxon>Dikarya</taxon>
        <taxon>Ascomycota</taxon>
        <taxon>Pezizomycotina</taxon>
        <taxon>Dothideomycetes</taxon>
        <taxon>Dothideomycetidae</taxon>
        <taxon>Mycosphaerellales</taxon>
        <taxon>Teratosphaeriaceae</taxon>
        <taxon>Elasticomyces</taxon>
    </lineage>
</organism>